<evidence type="ECO:0000313" key="2">
    <source>
        <dbReference type="EMBL" id="MBK1620242.1"/>
    </source>
</evidence>
<feature type="compositionally biased region" description="Pro residues" evidence="1">
    <location>
        <begin position="97"/>
        <end position="107"/>
    </location>
</feature>
<evidence type="ECO:0000313" key="3">
    <source>
        <dbReference type="Proteomes" id="UP001138768"/>
    </source>
</evidence>
<protein>
    <submittedName>
        <fullName evidence="2">Uncharacterized protein</fullName>
    </submittedName>
</protein>
<organism evidence="2 3">
    <name type="scientific">Lamprobacter modestohalophilus</name>
    <dbReference type="NCBI Taxonomy" id="1064514"/>
    <lineage>
        <taxon>Bacteria</taxon>
        <taxon>Pseudomonadati</taxon>
        <taxon>Pseudomonadota</taxon>
        <taxon>Gammaproteobacteria</taxon>
        <taxon>Chromatiales</taxon>
        <taxon>Chromatiaceae</taxon>
        <taxon>Lamprobacter</taxon>
    </lineage>
</organism>
<feature type="region of interest" description="Disordered" evidence="1">
    <location>
        <begin position="88"/>
        <end position="112"/>
    </location>
</feature>
<proteinExistence type="predicted"/>
<accession>A0A9X0WB97</accession>
<gene>
    <name evidence="2" type="ORF">CKO42_17700</name>
</gene>
<name>A0A9X0WB97_9GAMM</name>
<sequence>MSDPDPTPWQLFRYRHAHGGSKDWAYRRRADGDLDVCWGRTDQVSQQRRYPATEGLSILRRAAEKQSKGYVLLGRAVLKDQRLELFSTPLSESSAPTPEPSPPPPQALPTAQAVDLSRIAVGEDDFWF</sequence>
<evidence type="ECO:0000256" key="1">
    <source>
        <dbReference type="SAM" id="MobiDB-lite"/>
    </source>
</evidence>
<reference evidence="2 3" key="1">
    <citation type="journal article" date="2020" name="Microorganisms">
        <title>Osmotic Adaptation and Compatible Solute Biosynthesis of Phototrophic Bacteria as Revealed from Genome Analyses.</title>
        <authorList>
            <person name="Imhoff J.F."/>
            <person name="Rahn T."/>
            <person name="Kunzel S."/>
            <person name="Keller A."/>
            <person name="Neulinger S.C."/>
        </authorList>
    </citation>
    <scope>NUCLEOTIDE SEQUENCE [LARGE SCALE GENOMIC DNA]</scope>
    <source>
        <strain evidence="2 3">DSM 25653</strain>
    </source>
</reference>
<dbReference type="RefSeq" id="WP_200246913.1">
    <property type="nucleotide sequence ID" value="NZ_NRRY01000035.1"/>
</dbReference>
<dbReference type="AlphaFoldDB" id="A0A9X0WB97"/>
<comment type="caution">
    <text evidence="2">The sequence shown here is derived from an EMBL/GenBank/DDBJ whole genome shotgun (WGS) entry which is preliminary data.</text>
</comment>
<dbReference type="Proteomes" id="UP001138768">
    <property type="component" value="Unassembled WGS sequence"/>
</dbReference>
<dbReference type="EMBL" id="NRRY01000035">
    <property type="protein sequence ID" value="MBK1620242.1"/>
    <property type="molecule type" value="Genomic_DNA"/>
</dbReference>
<keyword evidence="3" id="KW-1185">Reference proteome</keyword>